<dbReference type="GO" id="GO:0004315">
    <property type="term" value="F:3-oxoacyl-[acyl-carrier-protein] synthase activity"/>
    <property type="evidence" value="ECO:0007669"/>
    <property type="project" value="UniProtKB-UniRule"/>
</dbReference>
<dbReference type="EMBL" id="JADIMD010000116">
    <property type="protein sequence ID" value="MBO8475149.1"/>
    <property type="molecule type" value="Genomic_DNA"/>
</dbReference>
<dbReference type="EC" id="2.3.1.179" evidence="3 11"/>
<dbReference type="PIRSF" id="PIRSF000447">
    <property type="entry name" value="KAS_II"/>
    <property type="match status" value="1"/>
</dbReference>
<accession>A0A9D9INR9</accession>
<evidence type="ECO:0000256" key="9">
    <source>
        <dbReference type="ARBA" id="ARBA00023160"/>
    </source>
</evidence>
<keyword evidence="9 11" id="KW-0275">Fatty acid biosynthesis</keyword>
<evidence type="ECO:0000256" key="13">
    <source>
        <dbReference type="RuleBase" id="RU003694"/>
    </source>
</evidence>
<dbReference type="Proteomes" id="UP000823757">
    <property type="component" value="Unassembled WGS sequence"/>
</dbReference>
<dbReference type="GO" id="GO:0030497">
    <property type="term" value="P:fatty acid elongation"/>
    <property type="evidence" value="ECO:0007669"/>
    <property type="project" value="UniProtKB-ARBA"/>
</dbReference>
<comment type="catalytic activity">
    <reaction evidence="11">
        <text>(9Z)-hexadecenoyl-[ACP] + malonyl-[ACP] + H(+) = 3-oxo-(11Z)-octadecenoyl-[ACP] + holo-[ACP] + CO2</text>
        <dbReference type="Rhea" id="RHEA:55040"/>
        <dbReference type="Rhea" id="RHEA-COMP:9623"/>
        <dbReference type="Rhea" id="RHEA-COMP:9685"/>
        <dbReference type="Rhea" id="RHEA-COMP:10800"/>
        <dbReference type="Rhea" id="RHEA-COMP:14074"/>
        <dbReference type="ChEBI" id="CHEBI:15378"/>
        <dbReference type="ChEBI" id="CHEBI:16526"/>
        <dbReference type="ChEBI" id="CHEBI:64479"/>
        <dbReference type="ChEBI" id="CHEBI:78449"/>
        <dbReference type="ChEBI" id="CHEBI:83989"/>
        <dbReference type="ChEBI" id="CHEBI:138538"/>
        <dbReference type="EC" id="2.3.1.179"/>
    </reaction>
</comment>
<dbReference type="CDD" id="cd00834">
    <property type="entry name" value="KAS_I_II"/>
    <property type="match status" value="1"/>
</dbReference>
<dbReference type="NCBIfam" id="NF005589">
    <property type="entry name" value="PRK07314.1"/>
    <property type="match status" value="1"/>
</dbReference>
<evidence type="ECO:0000313" key="15">
    <source>
        <dbReference type="EMBL" id="MBO8475149.1"/>
    </source>
</evidence>
<keyword evidence="8" id="KW-0443">Lipid metabolism</keyword>
<evidence type="ECO:0000256" key="5">
    <source>
        <dbReference type="ARBA" id="ARBA00022516"/>
    </source>
</evidence>
<comment type="similarity">
    <text evidence="2 11 13">Belongs to the thiolase-like superfamily. Beta-ketoacyl-ACP synthases family.</text>
</comment>
<dbReference type="Pfam" id="PF00109">
    <property type="entry name" value="ketoacyl-synt"/>
    <property type="match status" value="1"/>
</dbReference>
<dbReference type="SUPFAM" id="SSF53901">
    <property type="entry name" value="Thiolase-like"/>
    <property type="match status" value="2"/>
</dbReference>
<keyword evidence="10 11" id="KW-0012">Acyltransferase</keyword>
<organism evidence="15 16">
    <name type="scientific">Candidatus Cryptobacteroides faecigallinarum</name>
    <dbReference type="NCBI Taxonomy" id="2840763"/>
    <lineage>
        <taxon>Bacteria</taxon>
        <taxon>Pseudomonadati</taxon>
        <taxon>Bacteroidota</taxon>
        <taxon>Bacteroidia</taxon>
        <taxon>Bacteroidales</taxon>
        <taxon>Candidatus Cryptobacteroides</taxon>
    </lineage>
</organism>
<evidence type="ECO:0000256" key="7">
    <source>
        <dbReference type="ARBA" id="ARBA00022832"/>
    </source>
</evidence>
<keyword evidence="5 11" id="KW-0444">Lipid biosynthesis</keyword>
<protein>
    <recommendedName>
        <fullName evidence="4 11">3-oxoacyl-[acyl-carrier-protein] synthase 2</fullName>
        <ecNumber evidence="3 11">2.3.1.179</ecNumber>
    </recommendedName>
</protein>
<evidence type="ECO:0000313" key="16">
    <source>
        <dbReference type="Proteomes" id="UP000823757"/>
    </source>
</evidence>
<evidence type="ECO:0000256" key="6">
    <source>
        <dbReference type="ARBA" id="ARBA00022679"/>
    </source>
</evidence>
<dbReference type="PANTHER" id="PTHR11712:SF336">
    <property type="entry name" value="3-OXOACYL-[ACYL-CARRIER-PROTEIN] SYNTHASE, MITOCHONDRIAL"/>
    <property type="match status" value="1"/>
</dbReference>
<gene>
    <name evidence="15" type="primary">fabF</name>
    <name evidence="15" type="ORF">IAB91_07665</name>
</gene>
<evidence type="ECO:0000256" key="8">
    <source>
        <dbReference type="ARBA" id="ARBA00023098"/>
    </source>
</evidence>
<evidence type="ECO:0000256" key="10">
    <source>
        <dbReference type="ARBA" id="ARBA00023315"/>
    </source>
</evidence>
<feature type="active site" description="For beta-ketoacyl synthase activity" evidence="12">
    <location>
        <position position="169"/>
    </location>
</feature>
<evidence type="ECO:0000256" key="1">
    <source>
        <dbReference type="ARBA" id="ARBA00005194"/>
    </source>
</evidence>
<dbReference type="InterPro" id="IPR014031">
    <property type="entry name" value="Ketoacyl_synth_C"/>
</dbReference>
<dbReference type="Pfam" id="PF02801">
    <property type="entry name" value="Ketoacyl-synt_C"/>
    <property type="match status" value="1"/>
</dbReference>
<dbReference type="PROSITE" id="PS52004">
    <property type="entry name" value="KS3_2"/>
    <property type="match status" value="1"/>
</dbReference>
<evidence type="ECO:0000256" key="12">
    <source>
        <dbReference type="PIRSR" id="PIRSR000447-1"/>
    </source>
</evidence>
<keyword evidence="7" id="KW-0276">Fatty acid metabolism</keyword>
<keyword evidence="6 11" id="KW-0808">Transferase</keyword>
<evidence type="ECO:0000256" key="2">
    <source>
        <dbReference type="ARBA" id="ARBA00008467"/>
    </source>
</evidence>
<reference evidence="15" key="1">
    <citation type="submission" date="2020-10" db="EMBL/GenBank/DDBJ databases">
        <authorList>
            <person name="Gilroy R."/>
        </authorList>
    </citation>
    <scope>NUCLEOTIDE SEQUENCE</scope>
    <source>
        <strain evidence="15">B1-13419</strain>
    </source>
</reference>
<dbReference type="FunFam" id="3.40.47.10:FF:000029">
    <property type="entry name" value="3-oxoacyl-[acyl-carrier-protein] synthase 1"/>
    <property type="match status" value="1"/>
</dbReference>
<dbReference type="PROSITE" id="PS00606">
    <property type="entry name" value="KS3_1"/>
    <property type="match status" value="1"/>
</dbReference>
<dbReference type="InterPro" id="IPR020841">
    <property type="entry name" value="PKS_Beta-ketoAc_synthase_dom"/>
</dbReference>
<dbReference type="FunFam" id="3.40.47.10:FF:000018">
    <property type="entry name" value="3-oxoacyl-[acyl-carrier-protein] synthase 2"/>
    <property type="match status" value="1"/>
</dbReference>
<name>A0A9D9INR9_9BACT</name>
<dbReference type="PANTHER" id="PTHR11712">
    <property type="entry name" value="POLYKETIDE SYNTHASE-RELATED"/>
    <property type="match status" value="1"/>
</dbReference>
<feature type="domain" description="Ketosynthase family 3 (KS3)" evidence="14">
    <location>
        <begin position="4"/>
        <end position="417"/>
    </location>
</feature>
<comment type="caution">
    <text evidence="15">The sequence shown here is derived from an EMBL/GenBank/DDBJ whole genome shotgun (WGS) entry which is preliminary data.</text>
</comment>
<comment type="function">
    <text evidence="11">Involved in the type II fatty acid elongation cycle. Catalyzes the elongation of a wide range of acyl-ACP by the addition of two carbons from malonyl-ACP to an acyl acceptor. Can efficiently catalyze the conversion of palmitoleoyl-ACP (cis-hexadec-9-enoyl-ACP) to cis-vaccenoyl-ACP (cis-octadec-11-enoyl-ACP), an essential step in the thermal regulation of fatty acid composition.</text>
</comment>
<dbReference type="InterPro" id="IPR018201">
    <property type="entry name" value="Ketoacyl_synth_AS"/>
</dbReference>
<dbReference type="SMART" id="SM00825">
    <property type="entry name" value="PKS_KS"/>
    <property type="match status" value="1"/>
</dbReference>
<dbReference type="InterPro" id="IPR016039">
    <property type="entry name" value="Thiolase-like"/>
</dbReference>
<dbReference type="InterPro" id="IPR014030">
    <property type="entry name" value="Ketoacyl_synth_N"/>
</dbReference>
<dbReference type="NCBIfam" id="TIGR03150">
    <property type="entry name" value="fabF"/>
    <property type="match status" value="1"/>
</dbReference>
<dbReference type="Gene3D" id="3.40.47.10">
    <property type="match status" value="1"/>
</dbReference>
<dbReference type="InterPro" id="IPR017568">
    <property type="entry name" value="3-oxoacyl-ACP_synth-2"/>
</dbReference>
<sequence length="418" mass="43717">MENKRRVVVTGTGVVTPVGNNVETFWKNLLEGVCGIDFITAFPTDDLPVRIAGEVKDFNPAEYGIEPAFARKQDKFSVYAVAAAYQAMKQAGLDASEGGNIDRFRLGVYVGSGIGGFSVQYKETEKMIKDGAKWISPNFIPTMISNMAAGNIAIRNGACGPCVPIVTACATSTHTIGEAYRAILHGYADAIIAGGAEAATIPLGIAGFANAKALSRAEDPKYASLPFNANRGGFVMAEGAGMLVLEEYEHAKARGAHIIAEVCGYGNTCDAYHVTAPRPDGTTQAAAIKAALDEAGFDASNDNLYINAHGTGTALNDASETKSFKLALGEEAARKAHISSTKSMTGHMLGAAGAVEAVAAVLALENGIVPPTINLDTPDPECDLDYTPNKPVKTDLTIAISDSLGFGGHNGCVAFRKY</sequence>
<dbReference type="InterPro" id="IPR000794">
    <property type="entry name" value="Beta-ketoacyl_synthase"/>
</dbReference>
<dbReference type="GO" id="GO:0005829">
    <property type="term" value="C:cytosol"/>
    <property type="evidence" value="ECO:0007669"/>
    <property type="project" value="TreeGrafter"/>
</dbReference>
<proteinExistence type="inferred from homology"/>
<evidence type="ECO:0000259" key="14">
    <source>
        <dbReference type="PROSITE" id="PS52004"/>
    </source>
</evidence>
<evidence type="ECO:0000256" key="4">
    <source>
        <dbReference type="ARBA" id="ARBA00014657"/>
    </source>
</evidence>
<reference evidence="15" key="2">
    <citation type="journal article" date="2021" name="PeerJ">
        <title>Extensive microbial diversity within the chicken gut microbiome revealed by metagenomics and culture.</title>
        <authorList>
            <person name="Gilroy R."/>
            <person name="Ravi A."/>
            <person name="Getino M."/>
            <person name="Pursley I."/>
            <person name="Horton D.L."/>
            <person name="Alikhan N.F."/>
            <person name="Baker D."/>
            <person name="Gharbi K."/>
            <person name="Hall N."/>
            <person name="Watson M."/>
            <person name="Adriaenssens E.M."/>
            <person name="Foster-Nyarko E."/>
            <person name="Jarju S."/>
            <person name="Secka A."/>
            <person name="Antonio M."/>
            <person name="Oren A."/>
            <person name="Chaudhuri R.R."/>
            <person name="La Ragione R."/>
            <person name="Hildebrand F."/>
            <person name="Pallen M.J."/>
        </authorList>
    </citation>
    <scope>NUCLEOTIDE SEQUENCE</scope>
    <source>
        <strain evidence="15">B1-13419</strain>
    </source>
</reference>
<evidence type="ECO:0000256" key="11">
    <source>
        <dbReference type="PIRNR" id="PIRNR000447"/>
    </source>
</evidence>
<dbReference type="AlphaFoldDB" id="A0A9D9INR9"/>
<comment type="catalytic activity">
    <reaction evidence="11">
        <text>a fatty acyl-[ACP] + malonyl-[ACP] + H(+) = a 3-oxoacyl-[ACP] + holo-[ACP] + CO2</text>
        <dbReference type="Rhea" id="RHEA:22836"/>
        <dbReference type="Rhea" id="RHEA-COMP:9623"/>
        <dbReference type="Rhea" id="RHEA-COMP:9685"/>
        <dbReference type="Rhea" id="RHEA-COMP:9916"/>
        <dbReference type="Rhea" id="RHEA-COMP:14125"/>
        <dbReference type="ChEBI" id="CHEBI:15378"/>
        <dbReference type="ChEBI" id="CHEBI:16526"/>
        <dbReference type="ChEBI" id="CHEBI:64479"/>
        <dbReference type="ChEBI" id="CHEBI:78449"/>
        <dbReference type="ChEBI" id="CHEBI:78776"/>
        <dbReference type="ChEBI" id="CHEBI:138651"/>
    </reaction>
</comment>
<evidence type="ECO:0000256" key="3">
    <source>
        <dbReference type="ARBA" id="ARBA00012356"/>
    </source>
</evidence>
<comment type="pathway">
    <text evidence="1 11">Lipid metabolism; fatty acid biosynthesis.</text>
</comment>